<keyword evidence="6" id="KW-0560">Oxidoreductase</keyword>
<dbReference type="EMBL" id="JBHTCO010000045">
    <property type="protein sequence ID" value="MFC7395531.1"/>
    <property type="molecule type" value="Genomic_DNA"/>
</dbReference>
<gene>
    <name evidence="6" type="ORF">ACFQRG_21720</name>
</gene>
<dbReference type="SUPFAM" id="SSF50475">
    <property type="entry name" value="FMN-binding split barrel"/>
    <property type="match status" value="1"/>
</dbReference>
<organism evidence="6 7">
    <name type="scientific">Scopulibacillus cellulosilyticus</name>
    <dbReference type="NCBI Taxonomy" id="2665665"/>
    <lineage>
        <taxon>Bacteria</taxon>
        <taxon>Bacillati</taxon>
        <taxon>Bacillota</taxon>
        <taxon>Bacilli</taxon>
        <taxon>Bacillales</taxon>
        <taxon>Sporolactobacillaceae</taxon>
        <taxon>Scopulibacillus</taxon>
    </lineage>
</organism>
<dbReference type="InterPro" id="IPR012349">
    <property type="entry name" value="Split_barrel_FMN-bd"/>
</dbReference>
<evidence type="ECO:0000256" key="1">
    <source>
        <dbReference type="ARBA" id="ARBA00001917"/>
    </source>
</evidence>
<reference evidence="7" key="1">
    <citation type="journal article" date="2019" name="Int. J. Syst. Evol. Microbiol.">
        <title>The Global Catalogue of Microorganisms (GCM) 10K type strain sequencing project: providing services to taxonomists for standard genome sequencing and annotation.</title>
        <authorList>
            <consortium name="The Broad Institute Genomics Platform"/>
            <consortium name="The Broad Institute Genome Sequencing Center for Infectious Disease"/>
            <person name="Wu L."/>
            <person name="Ma J."/>
        </authorList>
    </citation>
    <scope>NUCLEOTIDE SEQUENCE [LARGE SCALE GENOMIC DNA]</scope>
    <source>
        <strain evidence="7">CGMCC 1.16305</strain>
    </source>
</reference>
<keyword evidence="3" id="KW-0288">FMN</keyword>
<dbReference type="InterPro" id="IPR002563">
    <property type="entry name" value="Flavin_Rdtase-like_dom"/>
</dbReference>
<feature type="domain" description="Flavin reductase like" evidence="5">
    <location>
        <begin position="20"/>
        <end position="172"/>
    </location>
</feature>
<evidence type="ECO:0000313" key="7">
    <source>
        <dbReference type="Proteomes" id="UP001596505"/>
    </source>
</evidence>
<evidence type="ECO:0000313" key="6">
    <source>
        <dbReference type="EMBL" id="MFC7395531.1"/>
    </source>
</evidence>
<evidence type="ECO:0000256" key="2">
    <source>
        <dbReference type="ARBA" id="ARBA00022630"/>
    </source>
</evidence>
<evidence type="ECO:0000256" key="4">
    <source>
        <dbReference type="ARBA" id="ARBA00038054"/>
    </source>
</evidence>
<comment type="similarity">
    <text evidence="4">Belongs to the flavoredoxin family.</text>
</comment>
<accession>A0ABW2Q1M4</accession>
<keyword evidence="2" id="KW-0285">Flavoprotein</keyword>
<sequence>MVDINPQNQSAKENYKLLIGSVLPRPIAFITTLGQNNIVNAAPFSFYNVVCPDPPMLGISCSRLEGGRMKDTIRNAKENGTFVVHVVDHENLKQVNECSINYPPDQSEVNYAGLTLTKSFSVDTPSIKEAKISMECKVKQIIPLGGTQDTPSNDFLIGEIVHFKVDDSIYYDGKIDTEKLQPIGRLAGTNYSYLGDIVSMSRPTYGQN</sequence>
<keyword evidence="7" id="KW-1185">Reference proteome</keyword>
<dbReference type="Pfam" id="PF01613">
    <property type="entry name" value="Flavin_Reduct"/>
    <property type="match status" value="1"/>
</dbReference>
<dbReference type="Gene3D" id="2.30.110.10">
    <property type="entry name" value="Electron Transport, Fmn-binding Protein, Chain A"/>
    <property type="match status" value="1"/>
</dbReference>
<dbReference type="SMART" id="SM00903">
    <property type="entry name" value="Flavin_Reduct"/>
    <property type="match status" value="1"/>
</dbReference>
<dbReference type="PANTHER" id="PTHR33798:SF5">
    <property type="entry name" value="FLAVIN REDUCTASE LIKE DOMAIN-CONTAINING PROTEIN"/>
    <property type="match status" value="1"/>
</dbReference>
<dbReference type="EC" id="1.5.1.-" evidence="6"/>
<evidence type="ECO:0000259" key="5">
    <source>
        <dbReference type="SMART" id="SM00903"/>
    </source>
</evidence>
<dbReference type="Proteomes" id="UP001596505">
    <property type="component" value="Unassembled WGS sequence"/>
</dbReference>
<dbReference type="PANTHER" id="PTHR33798">
    <property type="entry name" value="FLAVOPROTEIN OXYGENASE"/>
    <property type="match status" value="1"/>
</dbReference>
<protein>
    <submittedName>
        <fullName evidence="6">Flavin reductase family protein</fullName>
        <ecNumber evidence="6">1.5.1.-</ecNumber>
    </submittedName>
</protein>
<name>A0ABW2Q1M4_9BACL</name>
<dbReference type="GO" id="GO:0016491">
    <property type="term" value="F:oxidoreductase activity"/>
    <property type="evidence" value="ECO:0007669"/>
    <property type="project" value="UniProtKB-KW"/>
</dbReference>
<comment type="cofactor">
    <cofactor evidence="1">
        <name>FMN</name>
        <dbReference type="ChEBI" id="CHEBI:58210"/>
    </cofactor>
</comment>
<comment type="caution">
    <text evidence="6">The sequence shown here is derived from an EMBL/GenBank/DDBJ whole genome shotgun (WGS) entry which is preliminary data.</text>
</comment>
<dbReference type="RefSeq" id="WP_380970291.1">
    <property type="nucleotide sequence ID" value="NZ_JBHTCO010000045.1"/>
</dbReference>
<evidence type="ECO:0000256" key="3">
    <source>
        <dbReference type="ARBA" id="ARBA00022643"/>
    </source>
</evidence>
<proteinExistence type="inferred from homology"/>